<keyword evidence="3" id="KW-0418">Kinase</keyword>
<gene>
    <name evidence="3" type="ORF">SAMN06295879_1608</name>
</gene>
<dbReference type="InterPro" id="IPR043129">
    <property type="entry name" value="ATPase_NBD"/>
</dbReference>
<dbReference type="InterPro" id="IPR000835">
    <property type="entry name" value="HTH_MarR-typ"/>
</dbReference>
<dbReference type="AlphaFoldDB" id="A0A1T4XVF3"/>
<dbReference type="EMBL" id="FUYG01000004">
    <property type="protein sequence ID" value="SKA93031.1"/>
    <property type="molecule type" value="Genomic_DNA"/>
</dbReference>
<proteinExistence type="inferred from homology"/>
<dbReference type="RefSeq" id="WP_244893203.1">
    <property type="nucleotide sequence ID" value="NZ_FUYG01000004.1"/>
</dbReference>
<protein>
    <submittedName>
        <fullName evidence="3">Sugar kinase of the NBD/HSP70 family, may contain an N-terminal HTH domain</fullName>
    </submittedName>
</protein>
<comment type="similarity">
    <text evidence="1">Belongs to the ROK (NagC/XylR) family.</text>
</comment>
<dbReference type="Gene3D" id="3.30.420.40">
    <property type="match status" value="2"/>
</dbReference>
<keyword evidence="3" id="KW-0808">Transferase</keyword>
<evidence type="ECO:0000256" key="1">
    <source>
        <dbReference type="ARBA" id="ARBA00006479"/>
    </source>
</evidence>
<evidence type="ECO:0000313" key="3">
    <source>
        <dbReference type="EMBL" id="SKA93031.1"/>
    </source>
</evidence>
<dbReference type="SUPFAM" id="SSF46785">
    <property type="entry name" value="Winged helix' DNA-binding domain"/>
    <property type="match status" value="1"/>
</dbReference>
<dbReference type="PANTHER" id="PTHR18964:SF149">
    <property type="entry name" value="BIFUNCTIONAL UDP-N-ACETYLGLUCOSAMINE 2-EPIMERASE_N-ACETYLMANNOSAMINE KINASE"/>
    <property type="match status" value="1"/>
</dbReference>
<sequence length="410" mass="43032">MSTASLTLGSRGGSSNDQLRRYNLSMVMTLIHHSGGCSRAEITRRMGLNRSTVGALVAELVELGLAFEGEPESVSGRVGRPSVQVFPNPAIVALAVYPDVDAITVCIVGLGGEVIRRIRYDTVRVPTVHETVNVVKAIVDGMRGEIESSFRVAGVGIAVPGLVNSKDGRVLIAPHLGWRDASLAAALAKALDYPVFAGNDASLGAIAESLFGIARGMDDLVYLNGSASGIGGGLIIGGSPLRGTSGYAGELGHTLVNNMGSRCHCGRTGCLETEVSLSRLLAVLKLPRADQDELEIALGVSRDPKVMREVQRQIDMLSEAISNFVNMFDPEIVILGGFLASLLSVGRERLADAVRLRSMSSMGHSVVIEKASLRSRIIMVGAAELAFSGLLDDPAGFARGATGRAGQSRA</sequence>
<dbReference type="Pfam" id="PF12802">
    <property type="entry name" value="MarR_2"/>
    <property type="match status" value="1"/>
</dbReference>
<dbReference type="InterPro" id="IPR000600">
    <property type="entry name" value="ROK"/>
</dbReference>
<dbReference type="Gene3D" id="1.10.10.10">
    <property type="entry name" value="Winged helix-like DNA-binding domain superfamily/Winged helix DNA-binding domain"/>
    <property type="match status" value="1"/>
</dbReference>
<dbReference type="PANTHER" id="PTHR18964">
    <property type="entry name" value="ROK (REPRESSOR, ORF, KINASE) FAMILY"/>
    <property type="match status" value="1"/>
</dbReference>
<name>A0A1T4XVF3_9MICO</name>
<dbReference type="SUPFAM" id="SSF53067">
    <property type="entry name" value="Actin-like ATPase domain"/>
    <property type="match status" value="1"/>
</dbReference>
<organism evidence="3 4">
    <name type="scientific">Agreia bicolorata</name>
    <dbReference type="NCBI Taxonomy" id="110935"/>
    <lineage>
        <taxon>Bacteria</taxon>
        <taxon>Bacillati</taxon>
        <taxon>Actinomycetota</taxon>
        <taxon>Actinomycetes</taxon>
        <taxon>Micrococcales</taxon>
        <taxon>Microbacteriaceae</taxon>
        <taxon>Agreia</taxon>
    </lineage>
</organism>
<dbReference type="InterPro" id="IPR036390">
    <property type="entry name" value="WH_DNA-bd_sf"/>
</dbReference>
<feature type="domain" description="HTH marR-type" evidence="2">
    <location>
        <begin position="28"/>
        <end position="67"/>
    </location>
</feature>
<dbReference type="GO" id="GO:0016301">
    <property type="term" value="F:kinase activity"/>
    <property type="evidence" value="ECO:0007669"/>
    <property type="project" value="UniProtKB-KW"/>
</dbReference>
<dbReference type="Proteomes" id="UP000189735">
    <property type="component" value="Unassembled WGS sequence"/>
</dbReference>
<reference evidence="4" key="1">
    <citation type="submission" date="2017-02" db="EMBL/GenBank/DDBJ databases">
        <authorList>
            <person name="Varghese N."/>
            <person name="Submissions S."/>
        </authorList>
    </citation>
    <scope>NUCLEOTIDE SEQUENCE [LARGE SCALE GENOMIC DNA]</scope>
    <source>
        <strain evidence="4">VKM Ac-2052</strain>
    </source>
</reference>
<accession>A0A1T4XVF3</accession>
<dbReference type="Pfam" id="PF00480">
    <property type="entry name" value="ROK"/>
    <property type="match status" value="1"/>
</dbReference>
<dbReference type="InterPro" id="IPR036388">
    <property type="entry name" value="WH-like_DNA-bd_sf"/>
</dbReference>
<evidence type="ECO:0000259" key="2">
    <source>
        <dbReference type="Pfam" id="PF12802"/>
    </source>
</evidence>
<evidence type="ECO:0000313" key="4">
    <source>
        <dbReference type="Proteomes" id="UP000189735"/>
    </source>
</evidence>